<dbReference type="SUPFAM" id="SSF53474">
    <property type="entry name" value="alpha/beta-Hydrolases"/>
    <property type="match status" value="1"/>
</dbReference>
<dbReference type="EMBL" id="JADOUA010000001">
    <property type="protein sequence ID" value="MBG6092758.1"/>
    <property type="molecule type" value="Genomic_DNA"/>
</dbReference>
<dbReference type="InterPro" id="IPR006311">
    <property type="entry name" value="TAT_signal"/>
</dbReference>
<feature type="signal peptide" evidence="5">
    <location>
        <begin position="1"/>
        <end position="40"/>
    </location>
</feature>
<feature type="region of interest" description="Disordered" evidence="4">
    <location>
        <begin position="41"/>
        <end position="97"/>
    </location>
</feature>
<evidence type="ECO:0000256" key="2">
    <source>
        <dbReference type="ARBA" id="ARBA00022963"/>
    </source>
</evidence>
<dbReference type="Gene3D" id="3.40.50.1820">
    <property type="entry name" value="alpha/beta hydrolase"/>
    <property type="match status" value="1"/>
</dbReference>
<evidence type="ECO:0000256" key="5">
    <source>
        <dbReference type="SAM" id="SignalP"/>
    </source>
</evidence>
<accession>A0A931DQ94</accession>
<evidence type="ECO:0000313" key="6">
    <source>
        <dbReference type="EMBL" id="MBG6092758.1"/>
    </source>
</evidence>
<name>A0A931DQ94_9ACTN</name>
<dbReference type="AlphaFoldDB" id="A0A931DQ94"/>
<keyword evidence="5" id="KW-0732">Signal</keyword>
<feature type="compositionally biased region" description="Low complexity" evidence="4">
    <location>
        <begin position="54"/>
        <end position="64"/>
    </location>
</feature>
<organism evidence="6 7">
    <name type="scientific">Actinomadura viridis</name>
    <dbReference type="NCBI Taxonomy" id="58110"/>
    <lineage>
        <taxon>Bacteria</taxon>
        <taxon>Bacillati</taxon>
        <taxon>Actinomycetota</taxon>
        <taxon>Actinomycetes</taxon>
        <taxon>Streptosporangiales</taxon>
        <taxon>Thermomonosporaceae</taxon>
        <taxon>Actinomadura</taxon>
    </lineage>
</organism>
<dbReference type="PANTHER" id="PTHR10272:SF0">
    <property type="entry name" value="PLATELET-ACTIVATING FACTOR ACETYLHYDROLASE"/>
    <property type="match status" value="1"/>
</dbReference>
<reference evidence="6" key="1">
    <citation type="submission" date="2020-11" db="EMBL/GenBank/DDBJ databases">
        <title>Sequencing the genomes of 1000 actinobacteria strains.</title>
        <authorList>
            <person name="Klenk H.-P."/>
        </authorList>
    </citation>
    <scope>NUCLEOTIDE SEQUENCE</scope>
    <source>
        <strain evidence="6">DSM 43175</strain>
    </source>
</reference>
<dbReference type="RefSeq" id="WP_197014893.1">
    <property type="nucleotide sequence ID" value="NZ_BAABES010000009.1"/>
</dbReference>
<dbReference type="InterPro" id="IPR029058">
    <property type="entry name" value="AB_hydrolase_fold"/>
</dbReference>
<gene>
    <name evidence="6" type="ORF">IW256_006871</name>
</gene>
<evidence type="ECO:0000256" key="4">
    <source>
        <dbReference type="SAM" id="MobiDB-lite"/>
    </source>
</evidence>
<dbReference type="GO" id="GO:0003847">
    <property type="term" value="F:1-alkyl-2-acetylglycerophosphocholine esterase activity"/>
    <property type="evidence" value="ECO:0007669"/>
    <property type="project" value="TreeGrafter"/>
</dbReference>
<sequence length="418" mass="44256">MAHENTPPRGGRPRAPFLRGGLAAVAGLLALAAGASSALASPALASPAPGPAPGSGTARPPAASEGTPYLPAPTGHLPVGTTSLHLKDGSRKDPWVPEAGTRELMVSLWYPAKSREGRRARYMTPKESELVLKGTGVTGVAPDVLSGTRTNAIADAAPAGRRGRLPLVVLSPGFTWPRTSLTALGEELASRGYVVAGVEHTYESFATTFPDGRVTTCAACELDIDDFFGKAARSRAADVSFVLDELTGARPKWKGGPLIDPSRVGMAGSSLGGMSAPETMVRDPRVLAGINMDGGMFAPIPAGGLTRPFMFMGEPAHRTGGEDPTWDRDWKALHGWKRWLVLDGAVHASFTDYDMLAQQIGFPLGSELAGTRSVEITRRYVRAFFDQHVRGRPQPLLERPSARFPEVEFCAPEKGTCA</sequence>
<dbReference type="Proteomes" id="UP000614047">
    <property type="component" value="Unassembled WGS sequence"/>
</dbReference>
<feature type="chain" id="PRO_5039609225" evidence="5">
    <location>
        <begin position="41"/>
        <end position="418"/>
    </location>
</feature>
<feature type="compositionally biased region" description="Basic and acidic residues" evidence="4">
    <location>
        <begin position="85"/>
        <end position="95"/>
    </location>
</feature>
<evidence type="ECO:0000313" key="7">
    <source>
        <dbReference type="Proteomes" id="UP000614047"/>
    </source>
</evidence>
<evidence type="ECO:0000256" key="3">
    <source>
        <dbReference type="ARBA" id="ARBA00023098"/>
    </source>
</evidence>
<proteinExistence type="predicted"/>
<dbReference type="Pfam" id="PF03403">
    <property type="entry name" value="PAF-AH_p_II"/>
    <property type="match status" value="1"/>
</dbReference>
<keyword evidence="7" id="KW-1185">Reference proteome</keyword>
<dbReference type="PROSITE" id="PS51318">
    <property type="entry name" value="TAT"/>
    <property type="match status" value="1"/>
</dbReference>
<dbReference type="GO" id="GO:0016042">
    <property type="term" value="P:lipid catabolic process"/>
    <property type="evidence" value="ECO:0007669"/>
    <property type="project" value="UniProtKB-KW"/>
</dbReference>
<evidence type="ECO:0000256" key="1">
    <source>
        <dbReference type="ARBA" id="ARBA00022801"/>
    </source>
</evidence>
<keyword evidence="1 6" id="KW-0378">Hydrolase</keyword>
<keyword evidence="2" id="KW-0442">Lipid degradation</keyword>
<dbReference type="PANTHER" id="PTHR10272">
    <property type="entry name" value="PLATELET-ACTIVATING FACTOR ACETYLHYDROLASE"/>
    <property type="match status" value="1"/>
</dbReference>
<keyword evidence="3" id="KW-0443">Lipid metabolism</keyword>
<comment type="caution">
    <text evidence="6">The sequence shown here is derived from an EMBL/GenBank/DDBJ whole genome shotgun (WGS) entry which is preliminary data.</text>
</comment>
<protein>
    <submittedName>
        <fullName evidence="6">Dienelactone hydrolase</fullName>
    </submittedName>
</protein>